<dbReference type="InterPro" id="IPR050432">
    <property type="entry name" value="FAD-linked_Oxidoreductases_BP"/>
</dbReference>
<keyword evidence="2" id="KW-0560">Oxidoreductase</keyword>
<comment type="similarity">
    <text evidence="1">Belongs to the oxygen-dependent FAD-linked oxidoreductase family.</text>
</comment>
<dbReference type="Proteomes" id="UP000001699">
    <property type="component" value="Unassembled WGS sequence"/>
</dbReference>
<protein>
    <submittedName>
        <fullName evidence="4">Isoamyl alcohol oxidase</fullName>
    </submittedName>
</protein>
<evidence type="ECO:0000256" key="2">
    <source>
        <dbReference type="ARBA" id="ARBA00023002"/>
    </source>
</evidence>
<dbReference type="Pfam" id="PF01565">
    <property type="entry name" value="FAD_binding_4"/>
    <property type="match status" value="1"/>
</dbReference>
<dbReference type="OrthoDB" id="9983560at2759"/>
<dbReference type="PANTHER" id="PTHR13878:SF91">
    <property type="entry name" value="FAD BINDING DOMAIN PROTEIN (AFU_ORTHOLOGUE AFUA_6G12070)-RELATED"/>
    <property type="match status" value="1"/>
</dbReference>
<dbReference type="InterPro" id="IPR016169">
    <property type="entry name" value="FAD-bd_PCMH_sub2"/>
</dbReference>
<dbReference type="Gene3D" id="3.30.465.10">
    <property type="match status" value="2"/>
</dbReference>
<evidence type="ECO:0000256" key="1">
    <source>
        <dbReference type="ARBA" id="ARBA00005466"/>
    </source>
</evidence>
<dbReference type="HOGENOM" id="CLU_018354_4_4_1"/>
<accession>B0XYQ0</accession>
<feature type="domain" description="FAD-binding PCMH-type" evidence="3">
    <location>
        <begin position="135"/>
        <end position="321"/>
    </location>
</feature>
<name>B0XYQ0_ASPFC</name>
<sequence length="619" mass="66471">MLVSPTLPRLNRINFDRGPRPHCLESDHGDPGRLNVLGRYPIYRRYAPGDSCWPSIDTWNALNSSVSGKLILDTPPAISCYPGPYQNAEQCAYVNSQWYNSTFQSLSPVGYVYPTDDSCPPVDLSSGETPGKCTLGQAPVYTINATDPEELATGIAFAKKNNVRLVVRNTGHDILGKSEGYGALQIWIKYIQKGITYQESYKASDGCGKSHWVGAAFTVAGGYVWQDVYAEVFKRNLTIVGGGDPTVGVIGGYAQGGGHSPASRDYGLGADQILEAQVVLADGSIVTANACQNSDLYFAIRGGGGGTYGVAISMTLKAYPTLPVVAQSLTITPLTSNTDPLLDAITDIYGQYPALSDAGYSGYGTWSINGPMALFGNQTIGYVHAIATMGKSLSASQAAFAPLLSKLQKYNGTSLFITVNYYQFPSYAAYYTAMSGMHQPVGSANSALTSRMFDKSALTVNPSILRSMIGAIAGKPEEYTINSLEMVGGGKVLTDGSDPYSGVNPAWRSTYIVNVVARGWPEGADAATAQAVKDDITYIKGGAMRLLTPFLGSYMNEADRNDPLWATDFFGTNYIRLALIKKKYDPEGVFYCPKCVGSMTYYQKNLDGLDYGPLCSIGF</sequence>
<dbReference type="SUPFAM" id="SSF56176">
    <property type="entry name" value="FAD-binding/transporter-associated domain-like"/>
    <property type="match status" value="1"/>
</dbReference>
<dbReference type="InterPro" id="IPR016166">
    <property type="entry name" value="FAD-bd_PCMH"/>
</dbReference>
<proteinExistence type="inferred from homology"/>
<dbReference type="AlphaFoldDB" id="B0XYQ0"/>
<dbReference type="InterPro" id="IPR012951">
    <property type="entry name" value="BBE"/>
</dbReference>
<dbReference type="PhylomeDB" id="B0XYQ0"/>
<keyword evidence="5" id="KW-1185">Reference proteome</keyword>
<organism evidence="4 5">
    <name type="scientific">Aspergillus fumigatus (strain CBS 144.89 / FGSC A1163 / CEA10)</name>
    <name type="common">Neosartorya fumigata</name>
    <dbReference type="NCBI Taxonomy" id="451804"/>
    <lineage>
        <taxon>Eukaryota</taxon>
        <taxon>Fungi</taxon>
        <taxon>Dikarya</taxon>
        <taxon>Ascomycota</taxon>
        <taxon>Pezizomycotina</taxon>
        <taxon>Eurotiomycetes</taxon>
        <taxon>Eurotiomycetidae</taxon>
        <taxon>Eurotiales</taxon>
        <taxon>Aspergillaceae</taxon>
        <taxon>Aspergillus</taxon>
        <taxon>Aspergillus subgen. Fumigati</taxon>
    </lineage>
</organism>
<dbReference type="EMBL" id="DS499596">
    <property type="protein sequence ID" value="EDP52996.1"/>
    <property type="molecule type" value="Genomic_DNA"/>
</dbReference>
<dbReference type="VEuPathDB" id="FungiDB:AFUB_041670"/>
<dbReference type="GO" id="GO:0016491">
    <property type="term" value="F:oxidoreductase activity"/>
    <property type="evidence" value="ECO:0007669"/>
    <property type="project" value="UniProtKB-KW"/>
</dbReference>
<reference evidence="4 5" key="1">
    <citation type="journal article" date="2008" name="PLoS Genet.">
        <title>Genomic islands in the pathogenic filamentous fungus Aspergillus fumigatus.</title>
        <authorList>
            <person name="Fedorova N.D."/>
            <person name="Khaldi N."/>
            <person name="Joardar V.S."/>
            <person name="Maiti R."/>
            <person name="Amedeo P."/>
            <person name="Anderson M.J."/>
            <person name="Crabtree J."/>
            <person name="Silva J.C."/>
            <person name="Badger J.H."/>
            <person name="Albarraq A."/>
            <person name="Angiuoli S."/>
            <person name="Bussey H."/>
            <person name="Bowyer P."/>
            <person name="Cotty P.J."/>
            <person name="Dyer P.S."/>
            <person name="Egan A."/>
            <person name="Galens K."/>
            <person name="Fraser-Liggett C.M."/>
            <person name="Haas B.J."/>
            <person name="Inman J.M."/>
            <person name="Kent R."/>
            <person name="Lemieux S."/>
            <person name="Malavazi I."/>
            <person name="Orvis J."/>
            <person name="Roemer T."/>
            <person name="Ronning C.M."/>
            <person name="Sundaram J.P."/>
            <person name="Sutton G."/>
            <person name="Turner G."/>
            <person name="Venter J.C."/>
            <person name="White O.R."/>
            <person name="Whitty B.R."/>
            <person name="Youngman P."/>
            <person name="Wolfe K.H."/>
            <person name="Goldman G.H."/>
            <person name="Wortman J.R."/>
            <person name="Jiang B."/>
            <person name="Denning D.W."/>
            <person name="Nierman W.C."/>
        </authorList>
    </citation>
    <scope>NUCLEOTIDE SEQUENCE [LARGE SCALE GENOMIC DNA]</scope>
    <source>
        <strain evidence="5">CBS 144.89 / FGSC A1163 / CEA10</strain>
    </source>
</reference>
<dbReference type="PANTHER" id="PTHR13878">
    <property type="entry name" value="GULONOLACTONE OXIDASE"/>
    <property type="match status" value="1"/>
</dbReference>
<dbReference type="InterPro" id="IPR006094">
    <property type="entry name" value="Oxid_FAD_bind_N"/>
</dbReference>
<evidence type="ECO:0000313" key="4">
    <source>
        <dbReference type="EMBL" id="EDP52996.1"/>
    </source>
</evidence>
<dbReference type="PROSITE" id="PS51387">
    <property type="entry name" value="FAD_PCMH"/>
    <property type="match status" value="1"/>
</dbReference>
<gene>
    <name evidence="4" type="ORF">AFUB_041670</name>
</gene>
<dbReference type="InterPro" id="IPR036318">
    <property type="entry name" value="FAD-bd_PCMH-like_sf"/>
</dbReference>
<evidence type="ECO:0000313" key="5">
    <source>
        <dbReference type="Proteomes" id="UP000001699"/>
    </source>
</evidence>
<evidence type="ECO:0000259" key="3">
    <source>
        <dbReference type="PROSITE" id="PS51387"/>
    </source>
</evidence>
<dbReference type="GO" id="GO:0071949">
    <property type="term" value="F:FAD binding"/>
    <property type="evidence" value="ECO:0007669"/>
    <property type="project" value="InterPro"/>
</dbReference>
<dbReference type="Pfam" id="PF08031">
    <property type="entry name" value="BBE"/>
    <property type="match status" value="1"/>
</dbReference>